<protein>
    <recommendedName>
        <fullName evidence="4">Arabinogalactan endo-beta-1,4-galactanase</fullName>
        <ecNumber evidence="4">3.2.1.89</ecNumber>
    </recommendedName>
</protein>
<dbReference type="GO" id="GO:0030246">
    <property type="term" value="F:carbohydrate binding"/>
    <property type="evidence" value="ECO:0007669"/>
    <property type="project" value="InterPro"/>
</dbReference>
<dbReference type="PANTHER" id="PTHR34983:SF2">
    <property type="entry name" value="ENDO-BETA-1,4-GALACTANASE"/>
    <property type="match status" value="1"/>
</dbReference>
<evidence type="ECO:0000256" key="3">
    <source>
        <dbReference type="ARBA" id="ARBA00023295"/>
    </source>
</evidence>
<comment type="similarity">
    <text evidence="1 4">Belongs to the glycosyl hydrolase 53 family.</text>
</comment>
<reference evidence="8" key="1">
    <citation type="submission" date="2011-06" db="EMBL/GenBank/DDBJ databases">
        <title>Complete genome sequence of Paenibacillus mucilaginosus KNP414.</title>
        <authorList>
            <person name="Wang J."/>
            <person name="Hu S."/>
            <person name="Hu X."/>
            <person name="Zhang B."/>
            <person name="Dong D."/>
            <person name="Zhang S."/>
            <person name="Zhao K."/>
            <person name="Wu D."/>
        </authorList>
    </citation>
    <scope>NUCLEOTIDE SEQUENCE [LARGE SCALE GENOMIC DNA]</scope>
    <source>
        <strain evidence="8">KNP414</strain>
    </source>
</reference>
<dbReference type="HOGENOM" id="CLU_261213_0_0_9"/>
<dbReference type="KEGG" id="pms:KNP414_02188"/>
<dbReference type="EMBL" id="CP002869">
    <property type="protein sequence ID" value="AEI40749.1"/>
    <property type="molecule type" value="Genomic_DNA"/>
</dbReference>
<dbReference type="InterPro" id="IPR017853">
    <property type="entry name" value="GH"/>
</dbReference>
<dbReference type="Pfam" id="PF07745">
    <property type="entry name" value="Glyco_hydro_53"/>
    <property type="match status" value="1"/>
</dbReference>
<dbReference type="RefSeq" id="WP_013915910.1">
    <property type="nucleotide sequence ID" value="NC_015690.1"/>
</dbReference>
<evidence type="ECO:0000313" key="7">
    <source>
        <dbReference type="EMBL" id="AEI40749.1"/>
    </source>
</evidence>
<organism evidence="7 8">
    <name type="scientific">Paenibacillus mucilaginosus (strain KNP414)</name>
    <dbReference type="NCBI Taxonomy" id="1036673"/>
    <lineage>
        <taxon>Bacteria</taxon>
        <taxon>Bacillati</taxon>
        <taxon>Bacillota</taxon>
        <taxon>Bacilli</taxon>
        <taxon>Bacillales</taxon>
        <taxon>Paenibacillaceae</taxon>
        <taxon>Paenibacillus</taxon>
    </lineage>
</organism>
<evidence type="ECO:0000313" key="8">
    <source>
        <dbReference type="Proteomes" id="UP000006620"/>
    </source>
</evidence>
<dbReference type="InterPro" id="IPR008965">
    <property type="entry name" value="CBM2/CBM3_carb-bd_dom_sf"/>
</dbReference>
<dbReference type="EC" id="3.2.1.89" evidence="4"/>
<dbReference type="Gene3D" id="2.60.40.680">
    <property type="match status" value="1"/>
</dbReference>
<name>F8F519_PAEMK</name>
<dbReference type="InterPro" id="IPR011081">
    <property type="entry name" value="Big_4"/>
</dbReference>
<feature type="domain" description="SLH" evidence="6">
    <location>
        <begin position="1055"/>
        <end position="1118"/>
    </location>
</feature>
<evidence type="ECO:0000256" key="2">
    <source>
        <dbReference type="ARBA" id="ARBA00022801"/>
    </source>
</evidence>
<dbReference type="GO" id="GO:0015926">
    <property type="term" value="F:glucosidase activity"/>
    <property type="evidence" value="ECO:0007669"/>
    <property type="project" value="InterPro"/>
</dbReference>
<dbReference type="AlphaFoldDB" id="F8F519"/>
<reference evidence="7 8" key="2">
    <citation type="journal article" date="2013" name="Genome Announc.">
        <title>Genome Sequence of Growth-Improving Paenibacillus mucilaginosus Strain KNP414.</title>
        <authorList>
            <person name="Lu J.J."/>
            <person name="Wang J.F."/>
            <person name="Hu X.F."/>
        </authorList>
    </citation>
    <scope>NUCLEOTIDE SEQUENCE [LARGE SCALE GENOMIC DNA]</scope>
    <source>
        <strain evidence="7 8">KNP414</strain>
    </source>
</reference>
<feature type="domain" description="SLH" evidence="6">
    <location>
        <begin position="1119"/>
        <end position="1177"/>
    </location>
</feature>
<dbReference type="PROSITE" id="PS51272">
    <property type="entry name" value="SLH"/>
    <property type="match status" value="3"/>
</dbReference>
<dbReference type="Proteomes" id="UP000006620">
    <property type="component" value="Chromosome"/>
</dbReference>
<feature type="compositionally biased region" description="Gly residues" evidence="5">
    <location>
        <begin position="772"/>
        <end position="817"/>
    </location>
</feature>
<dbReference type="CDD" id="cd08547">
    <property type="entry name" value="Type_II_cohesin"/>
    <property type="match status" value="1"/>
</dbReference>
<feature type="chain" id="PRO_5005130386" description="Arabinogalactan endo-beta-1,4-galactanase" evidence="4">
    <location>
        <begin position="28"/>
        <end position="1238"/>
    </location>
</feature>
<dbReference type="GO" id="GO:0045490">
    <property type="term" value="P:pectin catabolic process"/>
    <property type="evidence" value="ECO:0007669"/>
    <property type="project" value="TreeGrafter"/>
</dbReference>
<feature type="domain" description="SLH" evidence="6">
    <location>
        <begin position="1181"/>
        <end position="1238"/>
    </location>
</feature>
<dbReference type="Pfam" id="PF00963">
    <property type="entry name" value="Cohesin"/>
    <property type="match status" value="1"/>
</dbReference>
<comment type="catalytic activity">
    <reaction evidence="4">
        <text>The enzyme specifically hydrolyzes (1-&gt;4)-beta-D-galactosidic linkages in type I arabinogalactans.</text>
        <dbReference type="EC" id="3.2.1.89"/>
    </reaction>
</comment>
<dbReference type="SUPFAM" id="SSF49384">
    <property type="entry name" value="Carbohydrate-binding domain"/>
    <property type="match status" value="1"/>
</dbReference>
<keyword evidence="3 4" id="KW-0326">Glycosidase</keyword>
<dbReference type="InterPro" id="IPR002102">
    <property type="entry name" value="Cohesin_dom"/>
</dbReference>
<dbReference type="Gene3D" id="3.20.20.80">
    <property type="entry name" value="Glycosidases"/>
    <property type="match status" value="1"/>
</dbReference>
<dbReference type="InterPro" id="IPR001119">
    <property type="entry name" value="SLH_dom"/>
</dbReference>
<accession>F8F519</accession>
<evidence type="ECO:0000256" key="1">
    <source>
        <dbReference type="ARBA" id="ARBA00010687"/>
    </source>
</evidence>
<proteinExistence type="inferred from homology"/>
<sequence>MRFVKKSTALLLVAAMALTWVPQGARAAEQESVIRINPIEGLSPDFIKGSDVSMLSQIKESGGRYYDGGVEKDALQILKDHGTNWVRLRIWNNPVDPDGNPLGGGNNDLARTVETAVYAKELGLKVLLDFHYSDFWADPGKQLKPAAWEGLSGAELEQAVYDYTDSVIQELKAQDAMPDMVQIGNETNGGMIWPDGKTWQQSAEEEIGGYDGFANLLKAGIRAVEDNDPEDQTRIMLHLADGGDNDLYRRVFDALTLRGVNFDIIGLSFYPYWHGTLEELKHNMNDISTRYDKDVIVVETAYAHTLENGDGFTNIFGPAEESAGGYKATVQGQAQAVRDIMNAVHEVPGGRGLGVFYWEQDWIPVEGAGWKTGEGNGWDNQAMFDFEGNALPSLDVYNLVSAPLEGEPYAAELEYVQPVTLDITVGGELQLPAAVKGEFSDDSIRLLPVDWEAVSPEDLTKPGTLRIAGTIEGASLQAEAVVTVEGTRNYVTNAGFEAGDFSGWTLSGDTEALDAEKSSAPAGNAYSGDYSLHYYLDRPYTFKVEQKVTGLPDGTYTAAVRTQGGGGEKSLKLFAVNAAGDKLTADIVNTAWHEWKHIVIPNITVTGGELTLGVEADANNGSWGSIDEFELYTDHSQVTLSAPEEVEPGSEFSVGVGVDGLVNVIGSQDLQLSYDRELFQYVGAESSEAGTVVAATYDADAGTVHLVTQHAEGKSANTESLQVKFKAQHIEREGTIGVTSAEWTALSSGKKISPSALGSVTVSVYGAANQEPGGGTGGNNGGGNGGGTGGDNGDGNNGGTDGNNGGGTDGNTGGGTDNGSSNDDDDDNSDNGNGNNGSGNGNSNGSSNGNSSSNDNAAGKPAYDAATGTATAKLSADEAAKRLKAEGGQALKLEIPAVEGAKAYAQELPAALLQEQPDLRIELVTPFGSVSLPGLMLAGSKGLGSGPVTVSIRTVDPSELKDEALKGKLGGKPVIDLTVLANGQPVAWNNPDAPVTVSIPYKPNAAEAQHPEYLTVWYLNANGEAEAVPTSHWNAKTGLLTFQTTHFSAYAAAYDKRSFSDLSHVGWAAQAVEALAAKGVIQGTSDTEFAPDAPVTRAEFLQLLVRAAGLTASFDSNFSDVARTDYFYDAAGIAKKLGVAGGRENGVFAPSERITREDLMVLTVRALEKAGRWKNTGGSGLEAFSDASTVADYAADAAAGLVQAGVINGRGGVLAPKEATTRAEAAVILYRALQVSEQ</sequence>
<evidence type="ECO:0000256" key="5">
    <source>
        <dbReference type="SAM" id="MobiDB-lite"/>
    </source>
</evidence>
<dbReference type="SUPFAM" id="SSF51445">
    <property type="entry name" value="(Trans)glycosidases"/>
    <property type="match status" value="1"/>
</dbReference>
<dbReference type="InterPro" id="IPR011683">
    <property type="entry name" value="Glyco_hydro_53"/>
</dbReference>
<dbReference type="Gene3D" id="2.60.120.260">
    <property type="entry name" value="Galactose-binding domain-like"/>
    <property type="match status" value="1"/>
</dbReference>
<feature type="compositionally biased region" description="Low complexity" evidence="5">
    <location>
        <begin position="843"/>
        <end position="856"/>
    </location>
</feature>
<evidence type="ECO:0000259" key="6">
    <source>
        <dbReference type="PROSITE" id="PS51272"/>
    </source>
</evidence>
<dbReference type="Pfam" id="PF00395">
    <property type="entry name" value="SLH"/>
    <property type="match status" value="3"/>
</dbReference>
<dbReference type="Pfam" id="PF07532">
    <property type="entry name" value="Big_4"/>
    <property type="match status" value="1"/>
</dbReference>
<dbReference type="PANTHER" id="PTHR34983">
    <property type="entry name" value="ARABINOGALACTAN ENDO-BETA-1,4-GALACTANASE A"/>
    <property type="match status" value="1"/>
</dbReference>
<keyword evidence="2 4" id="KW-0378">Hydrolase</keyword>
<feature type="region of interest" description="Disordered" evidence="5">
    <location>
        <begin position="771"/>
        <end position="863"/>
    </location>
</feature>
<gene>
    <name evidence="7" type="ordered locus">KNP414_02188</name>
</gene>
<feature type="signal peptide" evidence="4">
    <location>
        <begin position="1"/>
        <end position="27"/>
    </location>
</feature>
<dbReference type="PATRIC" id="fig|1036673.3.peg.1966"/>
<evidence type="ECO:0000256" key="4">
    <source>
        <dbReference type="RuleBase" id="RU361192"/>
    </source>
</evidence>
<dbReference type="GO" id="GO:0031218">
    <property type="term" value="F:arabinogalactan endo-1,4-beta-galactosidase activity"/>
    <property type="evidence" value="ECO:0007669"/>
    <property type="project" value="UniProtKB-EC"/>
</dbReference>
<keyword evidence="4" id="KW-0732">Signal</keyword>